<evidence type="ECO:0000259" key="10">
    <source>
        <dbReference type="Pfam" id="PF00501"/>
    </source>
</evidence>
<dbReference type="PANTHER" id="PTHR24096">
    <property type="entry name" value="LONG-CHAIN-FATTY-ACID--COA LIGASE"/>
    <property type="match status" value="1"/>
</dbReference>
<organism evidence="11">
    <name type="scientific">Stegobium paniceum</name>
    <name type="common">Drugstore beetle</name>
    <dbReference type="NCBI Taxonomy" id="295656"/>
    <lineage>
        <taxon>Eukaryota</taxon>
        <taxon>Metazoa</taxon>
        <taxon>Ecdysozoa</taxon>
        <taxon>Arthropoda</taxon>
        <taxon>Hexapoda</taxon>
        <taxon>Insecta</taxon>
        <taxon>Pterygota</taxon>
        <taxon>Neoptera</taxon>
        <taxon>Endopterygota</taxon>
        <taxon>Coleoptera</taxon>
        <taxon>Polyphaga</taxon>
        <taxon>Bostrichiformia</taxon>
        <taxon>Ptinidae</taxon>
        <taxon>Anobiinae</taxon>
        <taxon>Stegobium</taxon>
    </lineage>
</organism>
<feature type="transmembrane region" description="Helical" evidence="9">
    <location>
        <begin position="34"/>
        <end position="55"/>
    </location>
</feature>
<comment type="similarity">
    <text evidence="3">Belongs to the ATP-dependent AMP-binding enzyme family.</text>
</comment>
<dbReference type="GO" id="GO:0016405">
    <property type="term" value="F:CoA-ligase activity"/>
    <property type="evidence" value="ECO:0007669"/>
    <property type="project" value="TreeGrafter"/>
</dbReference>
<dbReference type="InterPro" id="IPR000873">
    <property type="entry name" value="AMP-dep_synth/lig_dom"/>
</dbReference>
<sequence>IITQEHFLAQLATAGDSRYANMHEDMVVLGQLPFFHIFGLFLLLGSTLFGMKLVVLKAFKPNTYLNALEKYKVQQIYLVPALLLFLVKSDLVENYDLSFVEDILCGGAPLSEELQRTAQMKLNCEVRQVYGLTEAGGCISFLPKGFQKFAYSGKLIPFGEAKISHIDSGKNLGPNEFGEICVRMPSCMEYYIDNQKATNEIFDADKFLHTGDVGYFDEDGILHVIDRIKELIKYKGYQV</sequence>
<keyword evidence="9" id="KW-1133">Transmembrane helix</keyword>
<keyword evidence="9" id="KW-0472">Membrane</keyword>
<evidence type="ECO:0000256" key="9">
    <source>
        <dbReference type="SAM" id="Phobius"/>
    </source>
</evidence>
<feature type="non-terminal residue" evidence="11">
    <location>
        <position position="239"/>
    </location>
</feature>
<evidence type="ECO:0000256" key="3">
    <source>
        <dbReference type="ARBA" id="ARBA00006432"/>
    </source>
</evidence>
<dbReference type="Pfam" id="PF00501">
    <property type="entry name" value="AMP-binding"/>
    <property type="match status" value="1"/>
</dbReference>
<reference evidence="11" key="1">
    <citation type="journal article" date="2009" name="Mol. Phylogenet. Evol.">
        <title>The evolution of the adenylate-forming protein family in beetles: multiple luciferase gene paralogues in fireflies and glow-worms.</title>
        <authorList>
            <person name="Day J.C."/>
            <person name="Goodall T.I."/>
            <person name="Bailey M.J."/>
        </authorList>
    </citation>
    <scope>NUCLEOTIDE SEQUENCE</scope>
    <source>
        <strain evidence="11">StpOxM1</strain>
    </source>
</reference>
<evidence type="ECO:0000256" key="4">
    <source>
        <dbReference type="ARBA" id="ARBA00022723"/>
    </source>
</evidence>
<feature type="domain" description="AMP-dependent synthetase/ligase" evidence="10">
    <location>
        <begin position="2"/>
        <end position="191"/>
    </location>
</feature>
<evidence type="ECO:0000256" key="7">
    <source>
        <dbReference type="ARBA" id="ARBA00022842"/>
    </source>
</evidence>
<keyword evidence="8" id="KW-0576">Peroxisome</keyword>
<feature type="non-terminal residue" evidence="11">
    <location>
        <position position="1"/>
    </location>
</feature>
<evidence type="ECO:0000256" key="6">
    <source>
        <dbReference type="ARBA" id="ARBA00022840"/>
    </source>
</evidence>
<keyword evidence="7" id="KW-0460">Magnesium</keyword>
<dbReference type="GO" id="GO:0005524">
    <property type="term" value="F:ATP binding"/>
    <property type="evidence" value="ECO:0007669"/>
    <property type="project" value="UniProtKB-KW"/>
</dbReference>
<keyword evidence="6" id="KW-0067">ATP-binding</keyword>
<evidence type="ECO:0000256" key="2">
    <source>
        <dbReference type="ARBA" id="ARBA00004275"/>
    </source>
</evidence>
<dbReference type="Gene3D" id="3.40.50.980">
    <property type="match status" value="1"/>
</dbReference>
<proteinExistence type="inferred from homology"/>
<evidence type="ECO:0000256" key="5">
    <source>
        <dbReference type="ARBA" id="ARBA00022741"/>
    </source>
</evidence>
<dbReference type="AlphaFoldDB" id="B8QRL0"/>
<dbReference type="PANTHER" id="PTHR24096:SF423">
    <property type="entry name" value="GM05240P"/>
    <property type="match status" value="1"/>
</dbReference>
<comment type="subcellular location">
    <subcellularLocation>
        <location evidence="2">Peroxisome</location>
    </subcellularLocation>
</comment>
<comment type="cofactor">
    <cofactor evidence="1">
        <name>Mg(2+)</name>
        <dbReference type="ChEBI" id="CHEBI:18420"/>
    </cofactor>
</comment>
<name>B8QRL0_STEPN</name>
<protein>
    <submittedName>
        <fullName evidence="11">Putative fatty acyl-CoA synthetase</fullName>
    </submittedName>
</protein>
<accession>B8QRL0</accession>
<evidence type="ECO:0000313" key="11">
    <source>
        <dbReference type="EMBL" id="ACH87763.1"/>
    </source>
</evidence>
<dbReference type="Gene3D" id="2.30.38.10">
    <property type="entry name" value="Luciferase, Domain 3"/>
    <property type="match status" value="1"/>
</dbReference>
<evidence type="ECO:0000256" key="1">
    <source>
        <dbReference type="ARBA" id="ARBA00001946"/>
    </source>
</evidence>
<dbReference type="GO" id="GO:0046872">
    <property type="term" value="F:metal ion binding"/>
    <property type="evidence" value="ECO:0007669"/>
    <property type="project" value="UniProtKB-KW"/>
</dbReference>
<evidence type="ECO:0000256" key="8">
    <source>
        <dbReference type="ARBA" id="ARBA00023140"/>
    </source>
</evidence>
<keyword evidence="4" id="KW-0479">Metal-binding</keyword>
<dbReference type="GO" id="GO:0005777">
    <property type="term" value="C:peroxisome"/>
    <property type="evidence" value="ECO:0007669"/>
    <property type="project" value="UniProtKB-SubCell"/>
</dbReference>
<keyword evidence="9" id="KW-0812">Transmembrane</keyword>
<dbReference type="SUPFAM" id="SSF56801">
    <property type="entry name" value="Acetyl-CoA synthetase-like"/>
    <property type="match status" value="1"/>
</dbReference>
<keyword evidence="5" id="KW-0547">Nucleotide-binding</keyword>
<dbReference type="EMBL" id="EU684069">
    <property type="protein sequence ID" value="ACH87763.1"/>
    <property type="molecule type" value="Genomic_DNA"/>
</dbReference>